<keyword evidence="2" id="KW-1185">Reference proteome</keyword>
<feature type="region of interest" description="Disordered" evidence="1">
    <location>
        <begin position="199"/>
        <end position="223"/>
    </location>
</feature>
<evidence type="ECO:0000256" key="1">
    <source>
        <dbReference type="SAM" id="MobiDB-lite"/>
    </source>
</evidence>
<name>A0A915EN01_9BILA</name>
<proteinExistence type="predicted"/>
<sequence length="223" mass="25218">MLRSAAAAVSELLDVQPPEISEEENRLQKAVMDEMEQLNQKLQKQELEFQKEYSKIEENKDADKKPVPPPKDVLSSNIHKGKPLSLVKFDSPTQSGLDDPQQKKGIKNSARSSTEFIQEEVGQSKYVEKEREHFSHHEEQRKRVEFPDGTETSTSVTYPQDPEASKDSTQETEVSTKVTLEEKLFGGITKGNQQLESVLALTNQTNQQDDEADHTKSTTNKMT</sequence>
<feature type="compositionally biased region" description="Basic and acidic residues" evidence="1">
    <location>
        <begin position="126"/>
        <end position="146"/>
    </location>
</feature>
<feature type="compositionally biased region" description="Basic and acidic residues" evidence="1">
    <location>
        <begin position="52"/>
        <end position="66"/>
    </location>
</feature>
<accession>A0A915EN01</accession>
<evidence type="ECO:0000313" key="3">
    <source>
        <dbReference type="WBParaSite" id="jg8548"/>
    </source>
</evidence>
<feature type="region of interest" description="Disordered" evidence="1">
    <location>
        <begin position="52"/>
        <end position="177"/>
    </location>
</feature>
<evidence type="ECO:0000313" key="2">
    <source>
        <dbReference type="Proteomes" id="UP000887574"/>
    </source>
</evidence>
<reference evidence="3" key="1">
    <citation type="submission" date="2022-11" db="UniProtKB">
        <authorList>
            <consortium name="WormBaseParasite"/>
        </authorList>
    </citation>
    <scope>IDENTIFICATION</scope>
</reference>
<organism evidence="2 3">
    <name type="scientific">Ditylenchus dipsaci</name>
    <dbReference type="NCBI Taxonomy" id="166011"/>
    <lineage>
        <taxon>Eukaryota</taxon>
        <taxon>Metazoa</taxon>
        <taxon>Ecdysozoa</taxon>
        <taxon>Nematoda</taxon>
        <taxon>Chromadorea</taxon>
        <taxon>Rhabditida</taxon>
        <taxon>Tylenchina</taxon>
        <taxon>Tylenchomorpha</taxon>
        <taxon>Sphaerularioidea</taxon>
        <taxon>Anguinidae</taxon>
        <taxon>Anguininae</taxon>
        <taxon>Ditylenchus</taxon>
    </lineage>
</organism>
<dbReference type="Proteomes" id="UP000887574">
    <property type="component" value="Unplaced"/>
</dbReference>
<dbReference type="AlphaFoldDB" id="A0A915EN01"/>
<dbReference type="WBParaSite" id="jg8548">
    <property type="protein sequence ID" value="jg8548"/>
    <property type="gene ID" value="jg8548"/>
</dbReference>
<feature type="region of interest" description="Disordered" evidence="1">
    <location>
        <begin position="1"/>
        <end position="25"/>
    </location>
</feature>
<protein>
    <submittedName>
        <fullName evidence="3">Uncharacterized protein</fullName>
    </submittedName>
</protein>